<feature type="region of interest" description="Disordered" evidence="1">
    <location>
        <begin position="1"/>
        <end position="28"/>
    </location>
</feature>
<evidence type="ECO:0000256" key="2">
    <source>
        <dbReference type="SAM" id="Phobius"/>
    </source>
</evidence>
<keyword evidence="2" id="KW-0812">Transmembrane</keyword>
<protein>
    <submittedName>
        <fullName evidence="4">Phage shock protein C (PspC) family protein</fullName>
    </submittedName>
</protein>
<dbReference type="OrthoDB" id="7359894at2"/>
<feature type="transmembrane region" description="Helical" evidence="2">
    <location>
        <begin position="109"/>
        <end position="132"/>
    </location>
</feature>
<reference evidence="4 5" key="1">
    <citation type="journal article" date="2015" name="Stand. Genomic Sci.">
        <title>Genomic Encyclopedia of Bacterial and Archaeal Type Strains, Phase III: the genomes of soil and plant-associated and newly described type strains.</title>
        <authorList>
            <person name="Whitman W.B."/>
            <person name="Woyke T."/>
            <person name="Klenk H.P."/>
            <person name="Zhou Y."/>
            <person name="Lilburn T.G."/>
            <person name="Beck B.J."/>
            <person name="De Vos P."/>
            <person name="Vandamme P."/>
            <person name="Eisen J.A."/>
            <person name="Garrity G."/>
            <person name="Hugenholtz P."/>
            <person name="Kyrpides N.C."/>
        </authorList>
    </citation>
    <scope>NUCLEOTIDE SEQUENCE [LARGE SCALE GENOMIC DNA]</scope>
    <source>
        <strain evidence="4 5">S2T63</strain>
    </source>
</reference>
<feature type="transmembrane region" description="Helical" evidence="2">
    <location>
        <begin position="65"/>
        <end position="88"/>
    </location>
</feature>
<dbReference type="RefSeq" id="WP_121060328.1">
    <property type="nucleotide sequence ID" value="NZ_RCDB01000003.1"/>
</dbReference>
<feature type="transmembrane region" description="Helical" evidence="2">
    <location>
        <begin position="304"/>
        <end position="326"/>
    </location>
</feature>
<evidence type="ECO:0000256" key="1">
    <source>
        <dbReference type="SAM" id="MobiDB-lite"/>
    </source>
</evidence>
<dbReference type="InterPro" id="IPR007168">
    <property type="entry name" value="Phageshock_PspC_N"/>
</dbReference>
<keyword evidence="2" id="KW-1133">Transmembrane helix</keyword>
<keyword evidence="2" id="KW-0472">Membrane</keyword>
<dbReference type="AlphaFoldDB" id="A0A498BWP0"/>
<evidence type="ECO:0000313" key="5">
    <source>
        <dbReference type="Proteomes" id="UP000273158"/>
    </source>
</evidence>
<proteinExistence type="predicted"/>
<organism evidence="4 5">
    <name type="scientific">Microbacterium telephonicum</name>
    <dbReference type="NCBI Taxonomy" id="1714841"/>
    <lineage>
        <taxon>Bacteria</taxon>
        <taxon>Bacillati</taxon>
        <taxon>Actinomycetota</taxon>
        <taxon>Actinomycetes</taxon>
        <taxon>Micrococcales</taxon>
        <taxon>Microbacteriaceae</taxon>
        <taxon>Microbacterium</taxon>
    </lineage>
</organism>
<gene>
    <name evidence="4" type="ORF">C7474_2484</name>
</gene>
<feature type="transmembrane region" description="Helical" evidence="2">
    <location>
        <begin position="332"/>
        <end position="353"/>
    </location>
</feature>
<comment type="caution">
    <text evidence="4">The sequence shown here is derived from an EMBL/GenBank/DDBJ whole genome shotgun (WGS) entry which is preliminary data.</text>
</comment>
<evidence type="ECO:0000313" key="4">
    <source>
        <dbReference type="EMBL" id="RLK47885.1"/>
    </source>
</evidence>
<sequence>MTDTSVQDPGAPQPAPPTPPPARPTRPGASDGFFAWTAGLGVVRGDGWIGGVAAGAAARLRIDPLIVRGILVVVGLFGFPVLFLYAIAWALLPDLEGRIPLQDALRGRFVAAHAGILACLLLGLLPAPLAVFVGAPTWWSFAGAGGVFTALSVLWMLGLVALAGGLLFVVIRGAVAAGRPVSNASAATETAPSTPTIPASETAPRTASAADSDASAAPTDSGTVESAGALAAADDDAPFDEMAAWRAQHAAWKVESEAWRREQQDLARTARDQARRERHAHAAAFTAEAAERRRIRRLTKPRTPFAYVAALVGLAVLVGTLTALAADGMFAVAQGLFWGALVLAAAMVVAGALRWRSGFVAFATMLTLAGGLVATAVPTVLAMHAGSYGISNIGDAQPYPRDAPFRQPWGDLSVYLDDTGSSIPLHIDKGMGTTWITVEPGVELVVEATTTDESELYLSDDDGNTRRLADEARTQNDRLSDGRTRSTAVLAAADAPITTRQTLVITQDVGPIQIRLLPAADADSAGTADALEGENR</sequence>
<feature type="compositionally biased region" description="Pro residues" evidence="1">
    <location>
        <begin position="11"/>
        <end position="24"/>
    </location>
</feature>
<dbReference type="EMBL" id="RCDB01000003">
    <property type="protein sequence ID" value="RLK47885.1"/>
    <property type="molecule type" value="Genomic_DNA"/>
</dbReference>
<accession>A0A498BWP0</accession>
<evidence type="ECO:0000259" key="3">
    <source>
        <dbReference type="Pfam" id="PF04024"/>
    </source>
</evidence>
<feature type="region of interest" description="Disordered" evidence="1">
    <location>
        <begin position="183"/>
        <end position="226"/>
    </location>
</feature>
<name>A0A498BWP0_9MICO</name>
<feature type="domain" description="Phage shock protein PspC N-terminal" evidence="3">
    <location>
        <begin position="45"/>
        <end position="94"/>
    </location>
</feature>
<dbReference type="Pfam" id="PF04024">
    <property type="entry name" value="PspC"/>
    <property type="match status" value="1"/>
</dbReference>
<feature type="compositionally biased region" description="Low complexity" evidence="1">
    <location>
        <begin position="184"/>
        <end position="226"/>
    </location>
</feature>
<keyword evidence="5" id="KW-1185">Reference proteome</keyword>
<feature type="transmembrane region" description="Helical" evidence="2">
    <location>
        <begin position="138"/>
        <end position="171"/>
    </location>
</feature>
<dbReference type="Proteomes" id="UP000273158">
    <property type="component" value="Unassembled WGS sequence"/>
</dbReference>
<feature type="transmembrane region" description="Helical" evidence="2">
    <location>
        <begin position="360"/>
        <end position="383"/>
    </location>
</feature>